<evidence type="ECO:0000256" key="4">
    <source>
        <dbReference type="ARBA" id="ARBA00022630"/>
    </source>
</evidence>
<dbReference type="PROSITE" id="PS50902">
    <property type="entry name" value="FLAVODOXIN_LIKE"/>
    <property type="match status" value="1"/>
</dbReference>
<dbReference type="SUPFAM" id="SSF52218">
    <property type="entry name" value="Flavoproteins"/>
    <property type="match status" value="1"/>
</dbReference>
<dbReference type="NCBIfam" id="NF006738">
    <property type="entry name" value="PRK09267.1-4"/>
    <property type="match status" value="1"/>
</dbReference>
<dbReference type="InterPro" id="IPR050619">
    <property type="entry name" value="Flavodoxin"/>
</dbReference>
<gene>
    <name evidence="9" type="ORF">MUN53_17530</name>
</gene>
<dbReference type="RefSeq" id="WP_243326675.1">
    <property type="nucleotide sequence ID" value="NZ_JAKZMM010000078.1"/>
</dbReference>
<organism evidence="9 10">
    <name type="scientific">Parabacteroides faecalis</name>
    <dbReference type="NCBI Taxonomy" id="2924040"/>
    <lineage>
        <taxon>Bacteria</taxon>
        <taxon>Pseudomonadati</taxon>
        <taxon>Bacteroidota</taxon>
        <taxon>Bacteroidia</taxon>
        <taxon>Bacteroidales</taxon>
        <taxon>Tannerellaceae</taxon>
        <taxon>Parabacteroides</taxon>
    </lineage>
</organism>
<reference evidence="9 10" key="1">
    <citation type="submission" date="2022-03" db="EMBL/GenBank/DDBJ databases">
        <title>Parabacteroides sp. nov. isolated from swine feces.</title>
        <authorList>
            <person name="Bak J.E."/>
        </authorList>
    </citation>
    <scope>NUCLEOTIDE SEQUENCE [LARGE SCALE GENOMIC DNA]</scope>
    <source>
        <strain evidence="9 10">AGMB00274</strain>
    </source>
</reference>
<protein>
    <recommendedName>
        <fullName evidence="7">Flavodoxin</fullName>
    </recommendedName>
</protein>
<evidence type="ECO:0000256" key="1">
    <source>
        <dbReference type="ARBA" id="ARBA00001917"/>
    </source>
</evidence>
<keyword evidence="6 7" id="KW-0249">Electron transport</keyword>
<dbReference type="PANTHER" id="PTHR42809">
    <property type="entry name" value="FLAVODOXIN 2"/>
    <property type="match status" value="1"/>
</dbReference>
<feature type="domain" description="Flavodoxin-like" evidence="8">
    <location>
        <begin position="4"/>
        <end position="164"/>
    </location>
</feature>
<dbReference type="PROSITE" id="PS00201">
    <property type="entry name" value="FLAVODOXIN"/>
    <property type="match status" value="1"/>
</dbReference>
<evidence type="ECO:0000256" key="5">
    <source>
        <dbReference type="ARBA" id="ARBA00022643"/>
    </source>
</evidence>
<dbReference type="InterPro" id="IPR029039">
    <property type="entry name" value="Flavoprotein-like_sf"/>
</dbReference>
<keyword evidence="3 7" id="KW-0813">Transport</keyword>
<dbReference type="Proteomes" id="UP001165444">
    <property type="component" value="Unassembled WGS sequence"/>
</dbReference>
<keyword evidence="5 7" id="KW-0288">FMN</keyword>
<dbReference type="NCBIfam" id="NF006739">
    <property type="entry name" value="PRK09267.1-5"/>
    <property type="match status" value="1"/>
</dbReference>
<dbReference type="InterPro" id="IPR001226">
    <property type="entry name" value="Flavodoxin_CS"/>
</dbReference>
<keyword evidence="10" id="KW-1185">Reference proteome</keyword>
<dbReference type="Gene3D" id="3.40.50.360">
    <property type="match status" value="1"/>
</dbReference>
<evidence type="ECO:0000313" key="9">
    <source>
        <dbReference type="EMBL" id="MCJ2382383.1"/>
    </source>
</evidence>
<dbReference type="NCBIfam" id="TIGR01752">
    <property type="entry name" value="flav_long"/>
    <property type="match status" value="1"/>
</dbReference>
<comment type="similarity">
    <text evidence="2 7">Belongs to the flavodoxin family.</text>
</comment>
<dbReference type="InterPro" id="IPR010086">
    <property type="entry name" value="Flavodoxin_lc"/>
</dbReference>
<proteinExistence type="inferred from homology"/>
<name>A0ABT0C658_9BACT</name>
<evidence type="ECO:0000256" key="2">
    <source>
        <dbReference type="ARBA" id="ARBA00005267"/>
    </source>
</evidence>
<dbReference type="EMBL" id="JAKZMM010000078">
    <property type="protein sequence ID" value="MCJ2382383.1"/>
    <property type="molecule type" value="Genomic_DNA"/>
</dbReference>
<comment type="cofactor">
    <cofactor evidence="1 7">
        <name>FMN</name>
        <dbReference type="ChEBI" id="CHEBI:58210"/>
    </cofactor>
</comment>
<dbReference type="InterPro" id="IPR008254">
    <property type="entry name" value="Flavodoxin/NO_synth"/>
</dbReference>
<comment type="function">
    <text evidence="7">Low-potential electron donor to a number of redox enzymes.</text>
</comment>
<evidence type="ECO:0000256" key="6">
    <source>
        <dbReference type="ARBA" id="ARBA00022982"/>
    </source>
</evidence>
<comment type="caution">
    <text evidence="9">The sequence shown here is derived from an EMBL/GenBank/DDBJ whole genome shotgun (WGS) entry which is preliminary data.</text>
</comment>
<keyword evidence="4 7" id="KW-0285">Flavoprotein</keyword>
<dbReference type="PIRSF" id="PIRSF038996">
    <property type="entry name" value="FldA"/>
    <property type="match status" value="1"/>
</dbReference>
<sequence>MKKTGIFFGSSSGTTENIANQIANLLSIPATDVYNVATASPADLGKYEVLLLGSSTWGAGDLQDDWFDFLAKIKSLDLSDKLIGLFGCGDSASFGDTFCDALGTIYQELQGTGAKFIGTVSTDGYSFDTSTAVINDQFIGLPLDEMNEDDQTAERIENWIEQLKTEGLA</sequence>
<evidence type="ECO:0000256" key="3">
    <source>
        <dbReference type="ARBA" id="ARBA00022448"/>
    </source>
</evidence>
<dbReference type="Pfam" id="PF00258">
    <property type="entry name" value="Flavodoxin_1"/>
    <property type="match status" value="1"/>
</dbReference>
<evidence type="ECO:0000256" key="7">
    <source>
        <dbReference type="PIRNR" id="PIRNR038996"/>
    </source>
</evidence>
<dbReference type="PANTHER" id="PTHR42809:SF1">
    <property type="entry name" value="FLAVODOXIN 1"/>
    <property type="match status" value="1"/>
</dbReference>
<evidence type="ECO:0000259" key="8">
    <source>
        <dbReference type="PROSITE" id="PS50902"/>
    </source>
</evidence>
<accession>A0ABT0C658</accession>
<evidence type="ECO:0000313" key="10">
    <source>
        <dbReference type="Proteomes" id="UP001165444"/>
    </source>
</evidence>